<evidence type="ECO:0000313" key="1">
    <source>
        <dbReference type="EMBL" id="QHT28024.1"/>
    </source>
</evidence>
<dbReference type="AlphaFoldDB" id="A0A6C0EFX4"/>
<protein>
    <submittedName>
        <fullName evidence="1">Uncharacterized protein</fullName>
    </submittedName>
</protein>
<proteinExistence type="predicted"/>
<dbReference type="EMBL" id="MN738851">
    <property type="protein sequence ID" value="QHT28024.1"/>
    <property type="molecule type" value="Genomic_DNA"/>
</dbReference>
<reference evidence="1" key="1">
    <citation type="journal article" date="2020" name="Nature">
        <title>Giant virus diversity and host interactions through global metagenomics.</title>
        <authorList>
            <person name="Schulz F."/>
            <person name="Roux S."/>
            <person name="Paez-Espino D."/>
            <person name="Jungbluth S."/>
            <person name="Walsh D.A."/>
            <person name="Denef V.J."/>
            <person name="McMahon K.D."/>
            <person name="Konstantinidis K.T."/>
            <person name="Eloe-Fadrosh E.A."/>
            <person name="Kyrpides N.C."/>
            <person name="Woyke T."/>
        </authorList>
    </citation>
    <scope>NUCLEOTIDE SEQUENCE</scope>
    <source>
        <strain evidence="1">GVMAG-M-3300001348-25</strain>
    </source>
</reference>
<sequence length="64" mass="6935">MGRIQGIILSSKEPGKNPIFSSTLTDGRVNIILLYLPEIKFLIPCSTENNVLPVPAGPDAKMIL</sequence>
<organism evidence="1">
    <name type="scientific">viral metagenome</name>
    <dbReference type="NCBI Taxonomy" id="1070528"/>
    <lineage>
        <taxon>unclassified sequences</taxon>
        <taxon>metagenomes</taxon>
        <taxon>organismal metagenomes</taxon>
    </lineage>
</organism>
<name>A0A6C0EFX4_9ZZZZ</name>
<accession>A0A6C0EFX4</accession>